<reference evidence="5 6" key="1">
    <citation type="submission" date="2020-10" db="EMBL/GenBank/DDBJ databases">
        <authorList>
            <person name="Castelo-Branco R."/>
            <person name="Eusebio N."/>
            <person name="Adriana R."/>
            <person name="Vieira A."/>
            <person name="Brugerolle De Fraissinette N."/>
            <person name="Rezende De Castro R."/>
            <person name="Schneider M.P."/>
            <person name="Vasconcelos V."/>
            <person name="Leao P.N."/>
        </authorList>
    </citation>
    <scope>NUCLEOTIDE SEQUENCE [LARGE SCALE GENOMIC DNA]</scope>
    <source>
        <strain evidence="5 6">LEGE 07299</strain>
    </source>
</reference>
<dbReference type="NCBIfam" id="TIGR01746">
    <property type="entry name" value="Thioester-redct"/>
    <property type="match status" value="1"/>
</dbReference>
<dbReference type="Pfam" id="PF18563">
    <property type="entry name" value="TubC_N"/>
    <property type="match status" value="1"/>
</dbReference>
<sequence length="461" mass="52394">MSLYQLFDWLNKQGIKLSAQDGKLHLRAPKGVLSPEIQTILSERKAEILEFMTQNQQKIEKFIDLSAEAVLESTIYPENTATSLGTEPTSIFLTGATGFLGAFLLSELLQQTQAKIYCLVRGSELETAQGRLQNNLKFYNLWNSSFQSRIIPVLGDISLPQLGLTTATFSKLANEIDSIYHSGALLSYVYSYARLKPCNVLGTQEILRLACQSKTKSLHYISSFAVFESSAYSQKIVDENESLSDWEDIYLGYSQSKWVAEKLVMEARNRGLPINIYRSAFISGDSQTGIWKNNDIICRMIKGYIQMGSMPQLDYFLDLSPVDYVAQGIVYLSRQKQAIGKCYHLNNPHPYHWQNLFAWLCSLGYSIQLIPYQQWQKQLSATMRTNQNVLTSLIPFFCQEWGQEKITIPELYQQNIRPKISCQETINTLRETSIVCPAVDTALLKIYFSYFLSSGYLEPAS</sequence>
<dbReference type="InterPro" id="IPR010080">
    <property type="entry name" value="Thioester_reductase-like_dom"/>
</dbReference>
<dbReference type="PANTHER" id="PTHR44845:SF6">
    <property type="entry name" value="BETA-ALANINE-ACTIVATING ENZYME"/>
    <property type="match status" value="1"/>
</dbReference>
<accession>A0ABR9U076</accession>
<evidence type="ECO:0000256" key="1">
    <source>
        <dbReference type="ARBA" id="ARBA00022450"/>
    </source>
</evidence>
<protein>
    <submittedName>
        <fullName evidence="5">Thioester reductase domain-containing protein</fullName>
    </submittedName>
</protein>
<evidence type="ECO:0000313" key="6">
    <source>
        <dbReference type="Proteomes" id="UP000647836"/>
    </source>
</evidence>
<comment type="caution">
    <text evidence="5">The sequence shown here is derived from an EMBL/GenBank/DDBJ whole genome shotgun (WGS) entry which is preliminary data.</text>
</comment>
<organism evidence="5 6">
    <name type="scientific">Nostoc cf. edaphicum LEGE 07299</name>
    <dbReference type="NCBI Taxonomy" id="2777974"/>
    <lineage>
        <taxon>Bacteria</taxon>
        <taxon>Bacillati</taxon>
        <taxon>Cyanobacteriota</taxon>
        <taxon>Cyanophyceae</taxon>
        <taxon>Nostocales</taxon>
        <taxon>Nostocaceae</taxon>
        <taxon>Nostoc</taxon>
    </lineage>
</organism>
<dbReference type="InterPro" id="IPR013120">
    <property type="entry name" value="FAR_NAD-bd"/>
</dbReference>
<dbReference type="RefSeq" id="WP_194043736.1">
    <property type="nucleotide sequence ID" value="NZ_JADEXF010000312.1"/>
</dbReference>
<dbReference type="InterPro" id="IPR036291">
    <property type="entry name" value="NAD(P)-bd_dom_sf"/>
</dbReference>
<dbReference type="PANTHER" id="PTHR44845">
    <property type="entry name" value="CARRIER DOMAIN-CONTAINING PROTEIN"/>
    <property type="match status" value="1"/>
</dbReference>
<dbReference type="Pfam" id="PF07993">
    <property type="entry name" value="NAD_binding_4"/>
    <property type="match status" value="1"/>
</dbReference>
<dbReference type="InterPro" id="IPR044894">
    <property type="entry name" value="TubC_N_sf"/>
</dbReference>
<dbReference type="Gene3D" id="1.10.10.1830">
    <property type="entry name" value="Non-ribosomal peptide synthase, adenylation domain"/>
    <property type="match status" value="1"/>
</dbReference>
<feature type="domain" description="TubC N-terminal docking" evidence="4">
    <location>
        <begin position="8"/>
        <end position="54"/>
    </location>
</feature>
<dbReference type="SUPFAM" id="SSF51735">
    <property type="entry name" value="NAD(P)-binding Rossmann-fold domains"/>
    <property type="match status" value="1"/>
</dbReference>
<evidence type="ECO:0000313" key="5">
    <source>
        <dbReference type="EMBL" id="MBE9105512.1"/>
    </source>
</evidence>
<dbReference type="Gene3D" id="3.40.50.720">
    <property type="entry name" value="NAD(P)-binding Rossmann-like Domain"/>
    <property type="match status" value="1"/>
</dbReference>
<dbReference type="CDD" id="cd05235">
    <property type="entry name" value="SDR_e1"/>
    <property type="match status" value="1"/>
</dbReference>
<keyword evidence="2" id="KW-0597">Phosphoprotein</keyword>
<dbReference type="Proteomes" id="UP000647836">
    <property type="component" value="Unassembled WGS sequence"/>
</dbReference>
<name>A0ABR9U076_9NOSO</name>
<feature type="domain" description="Thioester reductase (TE)" evidence="3">
    <location>
        <begin position="93"/>
        <end position="329"/>
    </location>
</feature>
<evidence type="ECO:0000259" key="3">
    <source>
        <dbReference type="Pfam" id="PF07993"/>
    </source>
</evidence>
<dbReference type="EMBL" id="JADEXF010000312">
    <property type="protein sequence ID" value="MBE9105512.1"/>
    <property type="molecule type" value="Genomic_DNA"/>
</dbReference>
<evidence type="ECO:0000259" key="4">
    <source>
        <dbReference type="Pfam" id="PF18563"/>
    </source>
</evidence>
<gene>
    <name evidence="5" type="ORF">IQ229_11330</name>
</gene>
<proteinExistence type="predicted"/>
<evidence type="ECO:0000256" key="2">
    <source>
        <dbReference type="ARBA" id="ARBA00022553"/>
    </source>
</evidence>
<keyword evidence="6" id="KW-1185">Reference proteome</keyword>
<keyword evidence="1" id="KW-0596">Phosphopantetheine</keyword>
<dbReference type="InterPro" id="IPR041464">
    <property type="entry name" value="TubC_N"/>
</dbReference>